<accession>A0ACD3BES6</accession>
<evidence type="ECO:0000313" key="2">
    <source>
        <dbReference type="Proteomes" id="UP000308600"/>
    </source>
</evidence>
<dbReference type="EMBL" id="ML208259">
    <property type="protein sequence ID" value="TFK76613.1"/>
    <property type="molecule type" value="Genomic_DNA"/>
</dbReference>
<dbReference type="Proteomes" id="UP000308600">
    <property type="component" value="Unassembled WGS sequence"/>
</dbReference>
<reference evidence="1 2" key="1">
    <citation type="journal article" date="2019" name="Nat. Ecol. Evol.">
        <title>Megaphylogeny resolves global patterns of mushroom evolution.</title>
        <authorList>
            <person name="Varga T."/>
            <person name="Krizsan K."/>
            <person name="Foldi C."/>
            <person name="Dima B."/>
            <person name="Sanchez-Garcia M."/>
            <person name="Sanchez-Ramirez S."/>
            <person name="Szollosi G.J."/>
            <person name="Szarkandi J.G."/>
            <person name="Papp V."/>
            <person name="Albert L."/>
            <person name="Andreopoulos W."/>
            <person name="Angelini C."/>
            <person name="Antonin V."/>
            <person name="Barry K.W."/>
            <person name="Bougher N.L."/>
            <person name="Buchanan P."/>
            <person name="Buyck B."/>
            <person name="Bense V."/>
            <person name="Catcheside P."/>
            <person name="Chovatia M."/>
            <person name="Cooper J."/>
            <person name="Damon W."/>
            <person name="Desjardin D."/>
            <person name="Finy P."/>
            <person name="Geml J."/>
            <person name="Haridas S."/>
            <person name="Hughes K."/>
            <person name="Justo A."/>
            <person name="Karasinski D."/>
            <person name="Kautmanova I."/>
            <person name="Kiss B."/>
            <person name="Kocsube S."/>
            <person name="Kotiranta H."/>
            <person name="LaButti K.M."/>
            <person name="Lechner B.E."/>
            <person name="Liimatainen K."/>
            <person name="Lipzen A."/>
            <person name="Lukacs Z."/>
            <person name="Mihaltcheva S."/>
            <person name="Morgado L.N."/>
            <person name="Niskanen T."/>
            <person name="Noordeloos M.E."/>
            <person name="Ohm R.A."/>
            <person name="Ortiz-Santana B."/>
            <person name="Ovrebo C."/>
            <person name="Racz N."/>
            <person name="Riley R."/>
            <person name="Savchenko A."/>
            <person name="Shiryaev A."/>
            <person name="Soop K."/>
            <person name="Spirin V."/>
            <person name="Szebenyi C."/>
            <person name="Tomsovsky M."/>
            <person name="Tulloss R.E."/>
            <person name="Uehling J."/>
            <person name="Grigoriev I.V."/>
            <person name="Vagvolgyi C."/>
            <person name="Papp T."/>
            <person name="Martin F.M."/>
            <person name="Miettinen O."/>
            <person name="Hibbett D.S."/>
            <person name="Nagy L.G."/>
        </authorList>
    </citation>
    <scope>NUCLEOTIDE SEQUENCE [LARGE SCALE GENOMIC DNA]</scope>
    <source>
        <strain evidence="1 2">NL-1719</strain>
    </source>
</reference>
<name>A0ACD3BES6_9AGAR</name>
<protein>
    <submittedName>
        <fullName evidence="1">HCP-like protein</fullName>
    </submittedName>
</protein>
<sequence>MAAPGDHSNISLHNSSPLDTLVRQTSARRPPRNISPAQDLSFQVSSDTHYYAPNEPRAFFQQQQQPASPLLHGQFSRNSSTTYSNDTQSYIDPRSSLSSRNTYQDIRERFRDDDESLYPPYSNAPALRDSWHSTSSRGTFQPVNATNRNPAYGSPYQPPSSAFPQSQIPTLVVSSASSDPVVSQATQAGRTPITRPVASNFSRPGRVPSSDASSAGDSEAKKRVIERNMGRSPSPAGQHIYDTNPLEQRENRSLTPSRPPPKLPSALDTPSTTANQSFLDLKITPEDIILPGRPPSLHPDSPASIYSAYSYYQYNSAGSSPAGATFQQVQSPQAPVPPLTEVNARTPQEFLQLGIQHHEANRLKESAVCFERSAKENGGCGVGKLMWGLALRHGWGCEKNEKNGFKWLRNAAENAVEDLESARGVGGIDTKAVQTELVLAIYEVGQCFFQGWGVPKDQKMAVSYYTVAARLGDPDAQSDLAFCLANGKGCKKDRKEAAKWYRAAVAQGQSDVGLAWIYKDKYQ</sequence>
<gene>
    <name evidence="1" type="ORF">BDN72DRAFT_829750</name>
</gene>
<proteinExistence type="predicted"/>
<evidence type="ECO:0000313" key="1">
    <source>
        <dbReference type="EMBL" id="TFK76613.1"/>
    </source>
</evidence>
<organism evidence="1 2">
    <name type="scientific">Pluteus cervinus</name>
    <dbReference type="NCBI Taxonomy" id="181527"/>
    <lineage>
        <taxon>Eukaryota</taxon>
        <taxon>Fungi</taxon>
        <taxon>Dikarya</taxon>
        <taxon>Basidiomycota</taxon>
        <taxon>Agaricomycotina</taxon>
        <taxon>Agaricomycetes</taxon>
        <taxon>Agaricomycetidae</taxon>
        <taxon>Agaricales</taxon>
        <taxon>Pluteineae</taxon>
        <taxon>Pluteaceae</taxon>
        <taxon>Pluteus</taxon>
    </lineage>
</organism>
<keyword evidence="2" id="KW-1185">Reference proteome</keyword>